<evidence type="ECO:0000313" key="2">
    <source>
        <dbReference type="EMBL" id="RCN36876.1"/>
    </source>
</evidence>
<name>A0A368FXF7_ANCCA</name>
<dbReference type="AlphaFoldDB" id="A0A368FXF7"/>
<feature type="chain" id="PRO_5016746269" evidence="1">
    <location>
        <begin position="25"/>
        <end position="67"/>
    </location>
</feature>
<dbReference type="Proteomes" id="UP000252519">
    <property type="component" value="Unassembled WGS sequence"/>
</dbReference>
<sequence length="67" mass="7581">MLPSCTQAQVLLLLLAITVSVANCEEEKTIPNSRRLETTPGNEPMIDAQLYKLWVYLRGSRGFIRKC</sequence>
<protein>
    <submittedName>
        <fullName evidence="2">Uncharacterized protein</fullName>
    </submittedName>
</protein>
<accession>A0A368FXF7</accession>
<comment type="caution">
    <text evidence="2">The sequence shown here is derived from an EMBL/GenBank/DDBJ whole genome shotgun (WGS) entry which is preliminary data.</text>
</comment>
<feature type="signal peptide" evidence="1">
    <location>
        <begin position="1"/>
        <end position="24"/>
    </location>
</feature>
<keyword evidence="3" id="KW-1185">Reference proteome</keyword>
<evidence type="ECO:0000313" key="3">
    <source>
        <dbReference type="Proteomes" id="UP000252519"/>
    </source>
</evidence>
<reference evidence="2 3" key="1">
    <citation type="submission" date="2014-10" db="EMBL/GenBank/DDBJ databases">
        <title>Draft genome of the hookworm Ancylostoma caninum.</title>
        <authorList>
            <person name="Mitreva M."/>
        </authorList>
    </citation>
    <scope>NUCLEOTIDE SEQUENCE [LARGE SCALE GENOMIC DNA]</scope>
    <source>
        <strain evidence="2 3">Baltimore</strain>
    </source>
</reference>
<keyword evidence="1" id="KW-0732">Signal</keyword>
<organism evidence="2 3">
    <name type="scientific">Ancylostoma caninum</name>
    <name type="common">Dog hookworm</name>
    <dbReference type="NCBI Taxonomy" id="29170"/>
    <lineage>
        <taxon>Eukaryota</taxon>
        <taxon>Metazoa</taxon>
        <taxon>Ecdysozoa</taxon>
        <taxon>Nematoda</taxon>
        <taxon>Chromadorea</taxon>
        <taxon>Rhabditida</taxon>
        <taxon>Rhabditina</taxon>
        <taxon>Rhabditomorpha</taxon>
        <taxon>Strongyloidea</taxon>
        <taxon>Ancylostomatidae</taxon>
        <taxon>Ancylostomatinae</taxon>
        <taxon>Ancylostoma</taxon>
    </lineage>
</organism>
<evidence type="ECO:0000256" key="1">
    <source>
        <dbReference type="SAM" id="SignalP"/>
    </source>
</evidence>
<dbReference type="EMBL" id="JOJR01000519">
    <property type="protein sequence ID" value="RCN36876.1"/>
    <property type="molecule type" value="Genomic_DNA"/>
</dbReference>
<proteinExistence type="predicted"/>
<gene>
    <name evidence="2" type="ORF">ANCCAN_17236</name>
</gene>